<comment type="caution">
    <text evidence="3">The sequence shown here is derived from an EMBL/GenBank/DDBJ whole genome shotgun (WGS) entry which is preliminary data.</text>
</comment>
<reference evidence="3" key="1">
    <citation type="submission" date="2016-01" db="EMBL/GenBank/DDBJ databases">
        <authorList>
            <person name="Peeters Charlotte."/>
        </authorList>
    </citation>
    <scope>NUCLEOTIDE SEQUENCE</scope>
    <source>
        <strain evidence="3">LMG 22936</strain>
    </source>
</reference>
<dbReference type="EMBL" id="FCNZ02000003">
    <property type="protein sequence ID" value="SAL20655.1"/>
    <property type="molecule type" value="Genomic_DNA"/>
</dbReference>
<sequence length="423" mass="42862">MRPTPISNDSPSRFFQRALCWLSVAMFATALAACGGGNDNSSSSSGGSGSGGGSSGSGTSQPIAANGSNAVPITVNKGAANFVNIPNVSVTVCAPGTSQCQTIDNIQLDTGSYGLRIVSGAASQVLGSLPVATAQAGGQLAQCTQFADGYTWGTVRSADVKIGGETASNIPVQVIGDLDPSTVPSSSCVSGNDERTTGDIGANGILGVGNATYDCGVRCLDAAQSTYYSCPGGTNCTATATPLAQQVVNPVTRFATDNNGVIVQLPPIDDNGAASASGTLVFGIGTQSNNTLTGVTKFGTDGFGNLSGTYKNNSVTTFFDTGSNGTFFADSSITACSSTTFYCPSSVQSLSNAIRGIDGTTATVDFKVINQRTLTSGGSKFAFSTLAGNFGDSSFFDFGLPFFYGRHVYVGFDQPSSSPYVAF</sequence>
<feature type="signal peptide" evidence="2">
    <location>
        <begin position="1"/>
        <end position="32"/>
    </location>
</feature>
<organism evidence="3 4">
    <name type="scientific">Caballeronia telluris</name>
    <dbReference type="NCBI Taxonomy" id="326475"/>
    <lineage>
        <taxon>Bacteria</taxon>
        <taxon>Pseudomonadati</taxon>
        <taxon>Pseudomonadota</taxon>
        <taxon>Betaproteobacteria</taxon>
        <taxon>Burkholderiales</taxon>
        <taxon>Burkholderiaceae</taxon>
        <taxon>Caballeronia</taxon>
    </lineage>
</organism>
<dbReference type="Proteomes" id="UP000054717">
    <property type="component" value="Unassembled WGS sequence"/>
</dbReference>
<evidence type="ECO:0000256" key="2">
    <source>
        <dbReference type="SAM" id="SignalP"/>
    </source>
</evidence>
<dbReference type="Pfam" id="PF11925">
    <property type="entry name" value="DUF3443"/>
    <property type="match status" value="1"/>
</dbReference>
<dbReference type="InterPro" id="IPR021847">
    <property type="entry name" value="DUF3443"/>
</dbReference>
<keyword evidence="4" id="KW-1185">Reference proteome</keyword>
<evidence type="ECO:0000313" key="4">
    <source>
        <dbReference type="Proteomes" id="UP000054717"/>
    </source>
</evidence>
<evidence type="ECO:0000256" key="1">
    <source>
        <dbReference type="SAM" id="MobiDB-lite"/>
    </source>
</evidence>
<proteinExistence type="predicted"/>
<keyword evidence="3" id="KW-0449">Lipoprotein</keyword>
<gene>
    <name evidence="3" type="ORF">AWB66_01051</name>
</gene>
<feature type="region of interest" description="Disordered" evidence="1">
    <location>
        <begin position="39"/>
        <end position="63"/>
    </location>
</feature>
<evidence type="ECO:0000313" key="3">
    <source>
        <dbReference type="EMBL" id="SAL20655.1"/>
    </source>
</evidence>
<feature type="chain" id="PRO_5011116491" evidence="2">
    <location>
        <begin position="33"/>
        <end position="423"/>
    </location>
</feature>
<dbReference type="STRING" id="326475.AWB66_01051"/>
<feature type="compositionally biased region" description="Gly residues" evidence="1">
    <location>
        <begin position="46"/>
        <end position="56"/>
    </location>
</feature>
<protein>
    <submittedName>
        <fullName evidence="3">Lipoprotein</fullName>
    </submittedName>
</protein>
<accession>A0A158FLM1</accession>
<dbReference type="PROSITE" id="PS51257">
    <property type="entry name" value="PROKAR_LIPOPROTEIN"/>
    <property type="match status" value="1"/>
</dbReference>
<keyword evidence="2" id="KW-0732">Signal</keyword>
<name>A0A158FLM1_9BURK</name>
<dbReference type="AlphaFoldDB" id="A0A158FLM1"/>